<organism evidence="6 7">
    <name type="scientific">Citreimonas salinaria</name>
    <dbReference type="NCBI Taxonomy" id="321339"/>
    <lineage>
        <taxon>Bacteria</taxon>
        <taxon>Pseudomonadati</taxon>
        <taxon>Pseudomonadota</taxon>
        <taxon>Alphaproteobacteria</taxon>
        <taxon>Rhodobacterales</taxon>
        <taxon>Roseobacteraceae</taxon>
        <taxon>Citreimonas</taxon>
    </lineage>
</organism>
<dbReference type="GO" id="GO:0005829">
    <property type="term" value="C:cytosol"/>
    <property type="evidence" value="ECO:0007669"/>
    <property type="project" value="TreeGrafter"/>
</dbReference>
<sequence length="302" mass="32065">MTIPTGLKLRHVEAFLAVADLGGLSAAARARHVSQPALSKTIADLETLVGARLFDRTGRSVVLNAEGRAFRRHALQAVSSLDTGIRALGGAGAGDRIAVGVLPTVAGSLFPQVAIDFARARPEVQVAVTTGPNRYLIDRLRAGEIDLMIGRMPAADDMPGLRFDYLYEDRIDLVARAGHPFAGRPAAEALRACPVILPESGAIIRETVEKYLGVIGLSGLRPAFETVSLAFARPLLQRSDMLWFISRGVVAHEVAAGALHRFTLDSGFMTGAVGMTARHSGYQNPQVAYLAGLVHDAVASRG</sequence>
<dbReference type="InterPro" id="IPR005119">
    <property type="entry name" value="LysR_subst-bd"/>
</dbReference>
<keyword evidence="2" id="KW-0805">Transcription regulation</keyword>
<evidence type="ECO:0000259" key="5">
    <source>
        <dbReference type="PROSITE" id="PS50931"/>
    </source>
</evidence>
<gene>
    <name evidence="6" type="ORF">SAMN05444340_10626</name>
</gene>
<accession>A0A1H3J2Y7</accession>
<dbReference type="PRINTS" id="PR00039">
    <property type="entry name" value="HTHLYSR"/>
</dbReference>
<dbReference type="GO" id="GO:0003677">
    <property type="term" value="F:DNA binding"/>
    <property type="evidence" value="ECO:0007669"/>
    <property type="project" value="UniProtKB-KW"/>
</dbReference>
<dbReference type="RefSeq" id="WP_089882578.1">
    <property type="nucleotide sequence ID" value="NZ_FNPF01000006.1"/>
</dbReference>
<dbReference type="STRING" id="321339.SAMN05444340_10626"/>
<reference evidence="6 7" key="1">
    <citation type="submission" date="2016-10" db="EMBL/GenBank/DDBJ databases">
        <authorList>
            <person name="de Groot N.N."/>
        </authorList>
    </citation>
    <scope>NUCLEOTIDE SEQUENCE [LARGE SCALE GENOMIC DNA]</scope>
    <source>
        <strain evidence="6 7">DSM 26880</strain>
    </source>
</reference>
<dbReference type="InterPro" id="IPR000847">
    <property type="entry name" value="LysR_HTH_N"/>
</dbReference>
<feature type="domain" description="HTH lysR-type" evidence="5">
    <location>
        <begin position="7"/>
        <end position="64"/>
    </location>
</feature>
<dbReference type="AlphaFoldDB" id="A0A1H3J2Y7"/>
<dbReference type="InterPro" id="IPR050950">
    <property type="entry name" value="HTH-type_LysR_regulators"/>
</dbReference>
<keyword evidence="3" id="KW-0238">DNA-binding</keyword>
<dbReference type="InterPro" id="IPR036390">
    <property type="entry name" value="WH_DNA-bd_sf"/>
</dbReference>
<dbReference type="Gene3D" id="1.10.10.10">
    <property type="entry name" value="Winged helix-like DNA-binding domain superfamily/Winged helix DNA-binding domain"/>
    <property type="match status" value="1"/>
</dbReference>
<dbReference type="EMBL" id="FNPF01000006">
    <property type="protein sequence ID" value="SDY34296.1"/>
    <property type="molecule type" value="Genomic_DNA"/>
</dbReference>
<dbReference type="Pfam" id="PF03466">
    <property type="entry name" value="LysR_substrate"/>
    <property type="match status" value="1"/>
</dbReference>
<dbReference type="PROSITE" id="PS50931">
    <property type="entry name" value="HTH_LYSR"/>
    <property type="match status" value="1"/>
</dbReference>
<evidence type="ECO:0000256" key="3">
    <source>
        <dbReference type="ARBA" id="ARBA00023125"/>
    </source>
</evidence>
<proteinExistence type="inferred from homology"/>
<dbReference type="InterPro" id="IPR036388">
    <property type="entry name" value="WH-like_DNA-bd_sf"/>
</dbReference>
<protein>
    <submittedName>
        <fullName evidence="6">LysR family transcriptional regulator, pca operon transcriptional activator</fullName>
    </submittedName>
</protein>
<dbReference type="Gene3D" id="3.40.190.10">
    <property type="entry name" value="Periplasmic binding protein-like II"/>
    <property type="match status" value="2"/>
</dbReference>
<dbReference type="OrthoDB" id="9803030at2"/>
<keyword evidence="4" id="KW-0804">Transcription</keyword>
<dbReference type="PANTHER" id="PTHR30419">
    <property type="entry name" value="HTH-TYPE TRANSCRIPTIONAL REGULATOR YBHD"/>
    <property type="match status" value="1"/>
</dbReference>
<evidence type="ECO:0000256" key="1">
    <source>
        <dbReference type="ARBA" id="ARBA00009437"/>
    </source>
</evidence>
<evidence type="ECO:0000256" key="4">
    <source>
        <dbReference type="ARBA" id="ARBA00023163"/>
    </source>
</evidence>
<dbReference type="GO" id="GO:0003700">
    <property type="term" value="F:DNA-binding transcription factor activity"/>
    <property type="evidence" value="ECO:0007669"/>
    <property type="project" value="InterPro"/>
</dbReference>
<evidence type="ECO:0000256" key="2">
    <source>
        <dbReference type="ARBA" id="ARBA00023015"/>
    </source>
</evidence>
<dbReference type="Pfam" id="PF00126">
    <property type="entry name" value="HTH_1"/>
    <property type="match status" value="1"/>
</dbReference>
<name>A0A1H3J2Y7_9RHOB</name>
<dbReference type="SUPFAM" id="SSF46785">
    <property type="entry name" value="Winged helix' DNA-binding domain"/>
    <property type="match status" value="1"/>
</dbReference>
<dbReference type="SUPFAM" id="SSF53850">
    <property type="entry name" value="Periplasmic binding protein-like II"/>
    <property type="match status" value="1"/>
</dbReference>
<evidence type="ECO:0000313" key="7">
    <source>
        <dbReference type="Proteomes" id="UP000199286"/>
    </source>
</evidence>
<evidence type="ECO:0000313" key="6">
    <source>
        <dbReference type="EMBL" id="SDY34296.1"/>
    </source>
</evidence>
<dbReference type="PANTHER" id="PTHR30419:SF8">
    <property type="entry name" value="NITROGEN ASSIMILATION TRANSCRIPTIONAL ACTIVATOR-RELATED"/>
    <property type="match status" value="1"/>
</dbReference>
<comment type="similarity">
    <text evidence="1">Belongs to the LysR transcriptional regulatory family.</text>
</comment>
<dbReference type="Proteomes" id="UP000199286">
    <property type="component" value="Unassembled WGS sequence"/>
</dbReference>
<keyword evidence="7" id="KW-1185">Reference proteome</keyword>